<keyword evidence="3 6" id="KW-0812">Transmembrane</keyword>
<comment type="similarity">
    <text evidence="2 6">Belongs to the SURF1 family.</text>
</comment>
<dbReference type="RefSeq" id="WP_006913703.1">
    <property type="nucleotide sequence ID" value="NZ_AFNV02000027.1"/>
</dbReference>
<protein>
    <recommendedName>
        <fullName evidence="6">SURF1-like protein</fullName>
    </recommendedName>
</protein>
<evidence type="ECO:0000256" key="2">
    <source>
        <dbReference type="ARBA" id="ARBA00007165"/>
    </source>
</evidence>
<keyword evidence="5 6" id="KW-0472">Membrane</keyword>
<organism evidence="7 8">
    <name type="scientific">Salinisphaera shabanensis E1L3A</name>
    <dbReference type="NCBI Taxonomy" id="1033802"/>
    <lineage>
        <taxon>Bacteria</taxon>
        <taxon>Pseudomonadati</taxon>
        <taxon>Pseudomonadota</taxon>
        <taxon>Gammaproteobacteria</taxon>
        <taxon>Salinisphaerales</taxon>
        <taxon>Salinisphaeraceae</taxon>
        <taxon>Salinisphaera</taxon>
    </lineage>
</organism>
<keyword evidence="4 6" id="KW-1133">Transmembrane helix</keyword>
<evidence type="ECO:0000256" key="4">
    <source>
        <dbReference type="ARBA" id="ARBA00022989"/>
    </source>
</evidence>
<evidence type="ECO:0000313" key="7">
    <source>
        <dbReference type="EMBL" id="ERJ17840.1"/>
    </source>
</evidence>
<dbReference type="Pfam" id="PF02104">
    <property type="entry name" value="SURF1"/>
    <property type="match status" value="1"/>
</dbReference>
<comment type="caution">
    <text evidence="7">The sequence shown here is derived from an EMBL/GenBank/DDBJ whole genome shotgun (WGS) entry which is preliminary data.</text>
</comment>
<name>U2EID7_9GAMM</name>
<dbReference type="Proteomes" id="UP000006242">
    <property type="component" value="Unassembled WGS sequence"/>
</dbReference>
<dbReference type="AlphaFoldDB" id="U2EID7"/>
<dbReference type="InterPro" id="IPR002994">
    <property type="entry name" value="Surf1/Shy1"/>
</dbReference>
<dbReference type="PANTHER" id="PTHR23427:SF2">
    <property type="entry name" value="SURFEIT LOCUS PROTEIN 1"/>
    <property type="match status" value="1"/>
</dbReference>
<evidence type="ECO:0000256" key="5">
    <source>
        <dbReference type="ARBA" id="ARBA00023136"/>
    </source>
</evidence>
<dbReference type="STRING" id="1033802.SSPSH_003322"/>
<reference evidence="7 8" key="1">
    <citation type="journal article" date="2011" name="J. Bacteriol.">
        <title>Genome sequence of Salinisphaera shabanensis, a gammaproteobacterium from the harsh, variable environment of the brine-seawater interface of the Shaban Deep in the Red Sea.</title>
        <authorList>
            <person name="Antunes A."/>
            <person name="Alam I."/>
            <person name="Bajic V.B."/>
            <person name="Stingl U."/>
        </authorList>
    </citation>
    <scope>NUCLEOTIDE SEQUENCE [LARGE SCALE GENOMIC DNA]</scope>
    <source>
        <strain evidence="7 8">E1L3A</strain>
    </source>
</reference>
<keyword evidence="6" id="KW-1003">Cell membrane</keyword>
<dbReference type="GO" id="GO:0005886">
    <property type="term" value="C:plasma membrane"/>
    <property type="evidence" value="ECO:0007669"/>
    <property type="project" value="UniProtKB-SubCell"/>
</dbReference>
<evidence type="ECO:0000256" key="6">
    <source>
        <dbReference type="RuleBase" id="RU363076"/>
    </source>
</evidence>
<evidence type="ECO:0000313" key="8">
    <source>
        <dbReference type="Proteomes" id="UP000006242"/>
    </source>
</evidence>
<sequence length="246" mass="27891">MRLGRYRFAPPLWGWVILFVGVAALSGLGAWQIQRGESKQAMLAQRQAAGKSEPQDFVAARASADTAMPEYGLRYTLNGRLDAQRQVLFDNQVRNERIGYHVWTPLVLDDGTRVMVDRGWVPLGPQGRAEPPDPGAPAGRVTMVGVWRDLPRPGMRLGGDAACRLDGWPRVLNYPDIEDLRCQYEDDVVDGLLLLDEADARGFERDWQRQFEQMPPVRHFGYALQWFAMALAVFVIFVVLNLRRIR</sequence>
<dbReference type="EMBL" id="AFNV02000027">
    <property type="protein sequence ID" value="ERJ17840.1"/>
    <property type="molecule type" value="Genomic_DNA"/>
</dbReference>
<comment type="subcellular location">
    <subcellularLocation>
        <location evidence="6">Cell membrane</location>
        <topology evidence="6">Multi-pass membrane protein</topology>
    </subcellularLocation>
    <subcellularLocation>
        <location evidence="1">Membrane</location>
    </subcellularLocation>
</comment>
<accession>U2EID7</accession>
<reference evidence="7 8" key="2">
    <citation type="journal article" date="2013" name="PLoS ONE">
        <title>INDIGO - INtegrated Data Warehouse of MIcrobial GenOmes with Examples from the Red Sea Extremophiles.</title>
        <authorList>
            <person name="Alam I."/>
            <person name="Antunes A."/>
            <person name="Kamau A.A."/>
            <person name="Ba Alawi W."/>
            <person name="Kalkatawi M."/>
            <person name="Stingl U."/>
            <person name="Bajic V.B."/>
        </authorList>
    </citation>
    <scope>NUCLEOTIDE SEQUENCE [LARGE SCALE GENOMIC DNA]</scope>
    <source>
        <strain evidence="7 8">E1L3A</strain>
    </source>
</reference>
<dbReference type="OrthoDB" id="9789940at2"/>
<proteinExistence type="inferred from homology"/>
<evidence type="ECO:0000256" key="3">
    <source>
        <dbReference type="ARBA" id="ARBA00022692"/>
    </source>
</evidence>
<dbReference type="eggNOG" id="COG3346">
    <property type="taxonomic scope" value="Bacteria"/>
</dbReference>
<evidence type="ECO:0000256" key="1">
    <source>
        <dbReference type="ARBA" id="ARBA00004370"/>
    </source>
</evidence>
<gene>
    <name evidence="7" type="ORF">SSPSH_003322</name>
</gene>
<dbReference type="PANTHER" id="PTHR23427">
    <property type="entry name" value="SURFEIT LOCUS PROTEIN"/>
    <property type="match status" value="1"/>
</dbReference>
<dbReference type="CDD" id="cd06662">
    <property type="entry name" value="SURF1"/>
    <property type="match status" value="1"/>
</dbReference>
<dbReference type="InterPro" id="IPR045214">
    <property type="entry name" value="Surf1/Surf4"/>
</dbReference>
<keyword evidence="8" id="KW-1185">Reference proteome</keyword>
<feature type="transmembrane region" description="Helical" evidence="6">
    <location>
        <begin position="220"/>
        <end position="242"/>
    </location>
</feature>
<dbReference type="PROSITE" id="PS50895">
    <property type="entry name" value="SURF1"/>
    <property type="match status" value="1"/>
</dbReference>
<feature type="transmembrane region" description="Helical" evidence="6">
    <location>
        <begin position="12"/>
        <end position="33"/>
    </location>
</feature>